<dbReference type="EMBL" id="JAGEMX010000040">
    <property type="protein sequence ID" value="MBO1835693.1"/>
    <property type="molecule type" value="Genomic_DNA"/>
</dbReference>
<sequence>MHPPYRRIVTGHNAAGKAVIVSDGASPRGIALLTVATGGALRGRALQRPLASLCQEVEKIELELALTRLVPVLRRDEIGSAVQTFNRLLVAMQQGWR</sequence>
<reference evidence="2" key="1">
    <citation type="submission" date="2021-01" db="EMBL/GenBank/DDBJ databases">
        <title>Outbreak of Burkholderia contaminns endophthalmitis traced to a clinical ventilation system.</title>
        <authorList>
            <person name="Lipuma J."/>
            <person name="Spilker T."/>
            <person name="Kratholm J."/>
        </authorList>
    </citation>
    <scope>NUCLEOTIDE SEQUENCE</scope>
    <source>
        <strain evidence="2">HI4954</strain>
    </source>
</reference>
<dbReference type="CDD" id="cd06225">
    <property type="entry name" value="HAMP"/>
    <property type="match status" value="1"/>
</dbReference>
<evidence type="ECO:0000313" key="4">
    <source>
        <dbReference type="EMBL" id="WFN22717.1"/>
    </source>
</evidence>
<dbReference type="PROSITE" id="PS50885">
    <property type="entry name" value="HAMP"/>
    <property type="match status" value="1"/>
</dbReference>
<organism evidence="2 5">
    <name type="scientific">Burkholderia contaminans</name>
    <dbReference type="NCBI Taxonomy" id="488447"/>
    <lineage>
        <taxon>Bacteria</taxon>
        <taxon>Pseudomonadati</taxon>
        <taxon>Pseudomonadota</taxon>
        <taxon>Betaproteobacteria</taxon>
        <taxon>Burkholderiales</taxon>
        <taxon>Burkholderiaceae</taxon>
        <taxon>Burkholderia</taxon>
        <taxon>Burkholderia cepacia complex</taxon>
    </lineage>
</organism>
<evidence type="ECO:0000313" key="5">
    <source>
        <dbReference type="Proteomes" id="UP000611459"/>
    </source>
</evidence>
<keyword evidence="6" id="KW-1185">Reference proteome</keyword>
<dbReference type="Proteomes" id="UP000664048">
    <property type="component" value="Unassembled WGS sequence"/>
</dbReference>
<dbReference type="GeneID" id="93195509"/>
<name>A0A1E3FT70_9BURK</name>
<evidence type="ECO:0000313" key="3">
    <source>
        <dbReference type="EMBL" id="MBO1835693.1"/>
    </source>
</evidence>
<dbReference type="AlphaFoldDB" id="A0A1E3FT70"/>
<feature type="domain" description="HAMP" evidence="1">
    <location>
        <begin position="44"/>
        <end position="97"/>
    </location>
</feature>
<dbReference type="Gene3D" id="2.20.70.150">
    <property type="match status" value="1"/>
</dbReference>
<accession>A0A1E3FT70</accession>
<dbReference type="EMBL" id="CP090642">
    <property type="protein sequence ID" value="WFN22717.1"/>
    <property type="molecule type" value="Genomic_DNA"/>
</dbReference>
<protein>
    <submittedName>
        <fullName evidence="2">HAMP domain-containing protein</fullName>
    </submittedName>
</protein>
<evidence type="ECO:0000313" key="2">
    <source>
        <dbReference type="EMBL" id="MBK1936168.1"/>
    </source>
</evidence>
<dbReference type="Gene3D" id="6.10.340.10">
    <property type="match status" value="1"/>
</dbReference>
<evidence type="ECO:0000313" key="6">
    <source>
        <dbReference type="Proteomes" id="UP000664048"/>
    </source>
</evidence>
<gene>
    <name evidence="3" type="ORF">J4M89_40635</name>
    <name evidence="2" type="ORF">JIN94_40520</name>
    <name evidence="4" type="ORF">LXE91_32625</name>
</gene>
<dbReference type="RefSeq" id="WP_039353614.1">
    <property type="nucleotide sequence ID" value="NZ_AP018359.1"/>
</dbReference>
<dbReference type="EMBL" id="JAENIB010000051">
    <property type="protein sequence ID" value="MBK1936168.1"/>
    <property type="molecule type" value="Genomic_DNA"/>
</dbReference>
<dbReference type="Pfam" id="PF00672">
    <property type="entry name" value="HAMP"/>
    <property type="match status" value="1"/>
</dbReference>
<reference evidence="4 7" key="3">
    <citation type="submission" date="2021-12" db="EMBL/GenBank/DDBJ databases">
        <title>Genomic and phenotypic characterization of three Burkholderia contaminans isolates recovered from different sources.</title>
        <authorList>
            <person name="Lopez De Volder A."/>
            <person name="Fan Y."/>
            <person name="Nunvar J."/>
            <person name="Herrera T."/>
            <person name="Timp W."/>
            <person name="Degrossi J."/>
        </authorList>
    </citation>
    <scope>NUCLEOTIDE SEQUENCE [LARGE SCALE GENOMIC DNA]</scope>
    <source>
        <strain evidence="4 7">LMG 23361</strain>
    </source>
</reference>
<dbReference type="GO" id="GO:0007165">
    <property type="term" value="P:signal transduction"/>
    <property type="evidence" value="ECO:0007669"/>
    <property type="project" value="InterPro"/>
</dbReference>
<evidence type="ECO:0000259" key="1">
    <source>
        <dbReference type="PROSITE" id="PS50885"/>
    </source>
</evidence>
<evidence type="ECO:0000313" key="7">
    <source>
        <dbReference type="Proteomes" id="UP001220209"/>
    </source>
</evidence>
<dbReference type="InterPro" id="IPR003660">
    <property type="entry name" value="HAMP_dom"/>
</dbReference>
<dbReference type="Proteomes" id="UP000611459">
    <property type="component" value="Unassembled WGS sequence"/>
</dbReference>
<reference evidence="3 6" key="2">
    <citation type="submission" date="2021-03" db="EMBL/GenBank/DDBJ databases">
        <title>Clinical course, treatment and visual outcome of an outbreak of Burkholderia contaminans endophthalmitis following cataract surgery.</title>
        <authorList>
            <person name="Lind C."/>
            <person name="Olsen K."/>
            <person name="Angelsen N.K."/>
            <person name="Krefting E.A."/>
            <person name="Fossen K."/>
            <person name="Gravningen K."/>
            <person name="Depoorter E."/>
            <person name="Vandamme P."/>
            <person name="Bertelsen G."/>
        </authorList>
    </citation>
    <scope>NUCLEOTIDE SEQUENCE [LARGE SCALE GENOMIC DNA]</scope>
    <source>
        <strain evidence="3 6">51242556</strain>
    </source>
</reference>
<dbReference type="GO" id="GO:0016020">
    <property type="term" value="C:membrane"/>
    <property type="evidence" value="ECO:0007669"/>
    <property type="project" value="InterPro"/>
</dbReference>
<dbReference type="Proteomes" id="UP001220209">
    <property type="component" value="Chromosome 3"/>
</dbReference>
<proteinExistence type="predicted"/>